<dbReference type="AlphaFoldDB" id="A0A382VF03"/>
<gene>
    <name evidence="1" type="ORF">METZ01_LOCUS397933</name>
</gene>
<accession>A0A382VF03</accession>
<evidence type="ECO:0000313" key="1">
    <source>
        <dbReference type="EMBL" id="SVD45079.1"/>
    </source>
</evidence>
<organism evidence="1">
    <name type="scientific">marine metagenome</name>
    <dbReference type="NCBI Taxonomy" id="408172"/>
    <lineage>
        <taxon>unclassified sequences</taxon>
        <taxon>metagenomes</taxon>
        <taxon>ecological metagenomes</taxon>
    </lineage>
</organism>
<dbReference type="EMBL" id="UINC01151460">
    <property type="protein sequence ID" value="SVD45079.1"/>
    <property type="molecule type" value="Genomic_DNA"/>
</dbReference>
<sequence length="69" mass="8325">MSNRLLPSDDPVAELVLEWTIKRDAHDITQLMRWMETTDVRRDRQVLLNRALDLMDEIQHALRRLDELR</sequence>
<protein>
    <submittedName>
        <fullName evidence="1">Uncharacterized protein</fullName>
    </submittedName>
</protein>
<name>A0A382VF03_9ZZZZ</name>
<proteinExistence type="predicted"/>
<reference evidence="1" key="1">
    <citation type="submission" date="2018-05" db="EMBL/GenBank/DDBJ databases">
        <authorList>
            <person name="Lanie J.A."/>
            <person name="Ng W.-L."/>
            <person name="Kazmierczak K.M."/>
            <person name="Andrzejewski T.M."/>
            <person name="Davidsen T.M."/>
            <person name="Wayne K.J."/>
            <person name="Tettelin H."/>
            <person name="Glass J.I."/>
            <person name="Rusch D."/>
            <person name="Podicherti R."/>
            <person name="Tsui H.-C.T."/>
            <person name="Winkler M.E."/>
        </authorList>
    </citation>
    <scope>NUCLEOTIDE SEQUENCE</scope>
</reference>